<organism evidence="1">
    <name type="scientific">Nicotiana tabacum</name>
    <name type="common">Common tobacco</name>
    <dbReference type="NCBI Taxonomy" id="4097"/>
    <lineage>
        <taxon>Eukaryota</taxon>
        <taxon>Viridiplantae</taxon>
        <taxon>Streptophyta</taxon>
        <taxon>Embryophyta</taxon>
        <taxon>Tracheophyta</taxon>
        <taxon>Spermatophyta</taxon>
        <taxon>Magnoliopsida</taxon>
        <taxon>eudicotyledons</taxon>
        <taxon>Gunneridae</taxon>
        <taxon>Pentapetalae</taxon>
        <taxon>asterids</taxon>
        <taxon>lamiids</taxon>
        <taxon>Solanales</taxon>
        <taxon>Solanaceae</taxon>
        <taxon>Nicotianoideae</taxon>
        <taxon>Nicotianeae</taxon>
        <taxon>Nicotiana</taxon>
    </lineage>
</organism>
<dbReference type="InterPro" id="IPR027124">
    <property type="entry name" value="Swc5/CFDP1/2"/>
</dbReference>
<dbReference type="AlphaFoldDB" id="A0A1S4AVL6"/>
<proteinExistence type="predicted"/>
<dbReference type="PaxDb" id="4097-A0A1S4AVL6"/>
<evidence type="ECO:0000313" key="1">
    <source>
        <dbReference type="RefSeq" id="XP_016480646.1"/>
    </source>
</evidence>
<dbReference type="SUPFAM" id="SSF56219">
    <property type="entry name" value="DNase I-like"/>
    <property type="match status" value="1"/>
</dbReference>
<accession>A0A1S4AVL6</accession>
<gene>
    <name evidence="1" type="primary">LOC107801772</name>
</gene>
<reference evidence="1" key="1">
    <citation type="submission" date="2025-08" db="UniProtKB">
        <authorList>
            <consortium name="RefSeq"/>
        </authorList>
    </citation>
    <scope>IDENTIFICATION</scope>
</reference>
<sequence>MALANDGARDKGVKSASRLRIVSRNIGSLTGKSIELVKILKKEEDKTACVQKTKWVGTKARDVARYKLWYSEVSRCKNGVGMLVDRDLWEQVVEVRRVNDRMMAIKLVISGLTWNNTSACAPQVSLDEEVKKHFWEDLDEADQCIPQTEKIVLGGNFNGHIGSTSRGYDDVHNDFDFEAMNDGGVSFLDFAKACELDIANSRFQKKNKHLVTFQIMVAKTQIDYLSSGSVTKIYEQIARLSRVRIS</sequence>
<dbReference type="InterPro" id="IPR036691">
    <property type="entry name" value="Endo/exonu/phosph_ase_sf"/>
</dbReference>
<dbReference type="PANTHER" id="PTHR23227">
    <property type="entry name" value="BUCENTAUR RELATED"/>
    <property type="match status" value="1"/>
</dbReference>
<dbReference type="Gene3D" id="3.60.10.10">
    <property type="entry name" value="Endonuclease/exonuclease/phosphatase"/>
    <property type="match status" value="1"/>
</dbReference>
<dbReference type="RefSeq" id="XP_016480646.1">
    <property type="nucleotide sequence ID" value="XM_016625160.1"/>
</dbReference>
<dbReference type="PANTHER" id="PTHR23227:SF67">
    <property type="entry name" value="CRANIOFACIAL DEVELOPMENT PROTEIN 2-LIKE"/>
    <property type="match status" value="1"/>
</dbReference>
<name>A0A1S4AVL6_TOBAC</name>
<dbReference type="OrthoDB" id="418748at2759"/>
<protein>
    <submittedName>
        <fullName evidence="1">Craniofacial development protein 2-like</fullName>
    </submittedName>
</protein>
<dbReference type="KEGG" id="nta:107801772"/>
<dbReference type="STRING" id="4097.A0A1S4AVL6"/>